<keyword evidence="2" id="KW-1185">Reference proteome</keyword>
<dbReference type="PANTHER" id="PTHR35450">
    <property type="entry name" value="REVERSE TRANSCRIPTASE DOMAIN-CONTAINING PROTEIN"/>
    <property type="match status" value="1"/>
</dbReference>
<gene>
    <name evidence="1" type="primary">jg18853</name>
    <name evidence="1" type="ORF">PAEG_LOCUS8085</name>
</gene>
<evidence type="ECO:0000313" key="2">
    <source>
        <dbReference type="Proteomes" id="UP000838756"/>
    </source>
</evidence>
<dbReference type="OrthoDB" id="2194416at2759"/>
<sequence>MVQFKTSSENVWGNGVRSFVSKVSGWRLSMTGSTILRRGIFQGDCLSPLWFCLALNPLSSLLESSETGFQFRREGAKLSHLFYMADLKLLAPNATLLHELLNITTEFSNSIGSLELISVRFCMWREGKSPKLGLVSSQQT</sequence>
<proteinExistence type="predicted"/>
<dbReference type="EMBL" id="CAKXAJ010023482">
    <property type="protein sequence ID" value="CAH2227841.1"/>
    <property type="molecule type" value="Genomic_DNA"/>
</dbReference>
<name>A0A8S4QZB3_9NEOP</name>
<organism evidence="1 2">
    <name type="scientific">Pararge aegeria aegeria</name>
    <dbReference type="NCBI Taxonomy" id="348720"/>
    <lineage>
        <taxon>Eukaryota</taxon>
        <taxon>Metazoa</taxon>
        <taxon>Ecdysozoa</taxon>
        <taxon>Arthropoda</taxon>
        <taxon>Hexapoda</taxon>
        <taxon>Insecta</taxon>
        <taxon>Pterygota</taxon>
        <taxon>Neoptera</taxon>
        <taxon>Endopterygota</taxon>
        <taxon>Lepidoptera</taxon>
        <taxon>Glossata</taxon>
        <taxon>Ditrysia</taxon>
        <taxon>Papilionoidea</taxon>
        <taxon>Nymphalidae</taxon>
        <taxon>Satyrinae</taxon>
        <taxon>Satyrini</taxon>
        <taxon>Parargina</taxon>
        <taxon>Pararge</taxon>
    </lineage>
</organism>
<dbReference type="Proteomes" id="UP000838756">
    <property type="component" value="Unassembled WGS sequence"/>
</dbReference>
<comment type="caution">
    <text evidence="1">The sequence shown here is derived from an EMBL/GenBank/DDBJ whole genome shotgun (WGS) entry which is preliminary data.</text>
</comment>
<protein>
    <submittedName>
        <fullName evidence="1">Jg18853 protein</fullName>
    </submittedName>
</protein>
<accession>A0A8S4QZB3</accession>
<evidence type="ECO:0000313" key="1">
    <source>
        <dbReference type="EMBL" id="CAH2227841.1"/>
    </source>
</evidence>
<dbReference type="PANTHER" id="PTHR35450:SF2">
    <property type="entry name" value="REVERSE TRANSCRIPTASE DOMAIN-CONTAINING PROTEIN"/>
    <property type="match status" value="1"/>
</dbReference>
<dbReference type="AlphaFoldDB" id="A0A8S4QZB3"/>
<reference evidence="1" key="1">
    <citation type="submission" date="2022-03" db="EMBL/GenBank/DDBJ databases">
        <authorList>
            <person name="Lindestad O."/>
        </authorList>
    </citation>
    <scope>NUCLEOTIDE SEQUENCE</scope>
</reference>